<evidence type="ECO:0000256" key="1">
    <source>
        <dbReference type="ARBA" id="ARBA00022443"/>
    </source>
</evidence>
<dbReference type="FunFam" id="2.30.30.40:FF:000100">
    <property type="entry name" value="SH3 domain-containing YSC84-like protein 1"/>
    <property type="match status" value="1"/>
</dbReference>
<feature type="region of interest" description="Disordered" evidence="3">
    <location>
        <begin position="307"/>
        <end position="381"/>
    </location>
</feature>
<dbReference type="Pfam" id="PF03114">
    <property type="entry name" value="BAR"/>
    <property type="match status" value="1"/>
</dbReference>
<dbReference type="GO" id="GO:0043332">
    <property type="term" value="C:mating projection tip"/>
    <property type="evidence" value="ECO:0007669"/>
    <property type="project" value="TreeGrafter"/>
</dbReference>
<dbReference type="InterPro" id="IPR036028">
    <property type="entry name" value="SH3-like_dom_sf"/>
</dbReference>
<dbReference type="Pfam" id="PF00018">
    <property type="entry name" value="SH3_1"/>
    <property type="match status" value="1"/>
</dbReference>
<dbReference type="GO" id="GO:0051666">
    <property type="term" value="P:actin cortical patch localization"/>
    <property type="evidence" value="ECO:0007669"/>
    <property type="project" value="InterPro"/>
</dbReference>
<dbReference type="GO" id="GO:0008289">
    <property type="term" value="F:lipid binding"/>
    <property type="evidence" value="ECO:0007669"/>
    <property type="project" value="TreeGrafter"/>
</dbReference>
<keyword evidence="1 2" id="KW-0728">SH3 domain</keyword>
<dbReference type="EMBL" id="JADGJD010000748">
    <property type="protein sequence ID" value="KAJ3048716.1"/>
    <property type="molecule type" value="Genomic_DNA"/>
</dbReference>
<dbReference type="GO" id="GO:0015629">
    <property type="term" value="C:actin cytoskeleton"/>
    <property type="evidence" value="ECO:0007669"/>
    <property type="project" value="TreeGrafter"/>
</dbReference>
<dbReference type="InterPro" id="IPR001452">
    <property type="entry name" value="SH3_domain"/>
</dbReference>
<dbReference type="GO" id="GO:0031097">
    <property type="term" value="C:medial cortex"/>
    <property type="evidence" value="ECO:0007669"/>
    <property type="project" value="TreeGrafter"/>
</dbReference>
<dbReference type="PROSITE" id="PS51021">
    <property type="entry name" value="BAR"/>
    <property type="match status" value="1"/>
</dbReference>
<feature type="compositionally biased region" description="Polar residues" evidence="3">
    <location>
        <begin position="108"/>
        <end position="118"/>
    </location>
</feature>
<evidence type="ECO:0000256" key="2">
    <source>
        <dbReference type="PROSITE-ProRule" id="PRU00192"/>
    </source>
</evidence>
<accession>A0AAD5S9G1</accession>
<evidence type="ECO:0000313" key="7">
    <source>
        <dbReference type="Proteomes" id="UP001212841"/>
    </source>
</evidence>
<evidence type="ECO:0000313" key="6">
    <source>
        <dbReference type="EMBL" id="KAJ3048716.1"/>
    </source>
</evidence>
<dbReference type="GO" id="GO:0006897">
    <property type="term" value="P:endocytosis"/>
    <property type="evidence" value="ECO:0007669"/>
    <property type="project" value="InterPro"/>
</dbReference>
<dbReference type="SMART" id="SM00721">
    <property type="entry name" value="BAR"/>
    <property type="match status" value="1"/>
</dbReference>
<feature type="region of interest" description="Disordered" evidence="3">
    <location>
        <begin position="85"/>
        <end position="131"/>
    </location>
</feature>
<gene>
    <name evidence="6" type="ORF">HK097_010269</name>
</gene>
<feature type="domain" description="BAR" evidence="5">
    <location>
        <begin position="17"/>
        <end position="286"/>
    </location>
</feature>
<dbReference type="Proteomes" id="UP001212841">
    <property type="component" value="Unassembled WGS sequence"/>
</dbReference>
<protein>
    <submittedName>
        <fullName evidence="6">Uncharacterized protein</fullName>
    </submittedName>
</protein>
<comment type="caution">
    <text evidence="6">The sequence shown here is derived from an EMBL/GenBank/DDBJ whole genome shotgun (WGS) entry which is preliminary data.</text>
</comment>
<dbReference type="GO" id="GO:1990528">
    <property type="term" value="C:Rvs161p-Rvs167p complex"/>
    <property type="evidence" value="ECO:0007669"/>
    <property type="project" value="TreeGrafter"/>
</dbReference>
<dbReference type="PRINTS" id="PR00452">
    <property type="entry name" value="SH3DOMAIN"/>
</dbReference>
<feature type="domain" description="SH3" evidence="4">
    <location>
        <begin position="385"/>
        <end position="444"/>
    </location>
</feature>
<keyword evidence="7" id="KW-1185">Reference proteome</keyword>
<evidence type="ECO:0000259" key="4">
    <source>
        <dbReference type="PROSITE" id="PS50002"/>
    </source>
</evidence>
<sequence length="444" mass="48779">MSLKGLQKAVARLPQRIAARTGYSDETVDTEYLELESQFKNLELYAKKLHDDARKFKDSLSAMLAHQATFAETLVDVYKPVTTARYGGGSPGGATTSGDELEEDSPLGRTNTVSSLGSSGRGSKETPHPQSLHAAETFSQSMIAIRESLQPDLDTIERRVIAPTKDYLLLIDLIKRFILKRQNKLVDYDRHRVAVAKLKAKPDRTVGDEKTLGKMETQFDQAAREYNNINNLLKSQLPTFLALRIQFMDPCFQTLYYYQYRCTQAVLTALKELAQQNSIDTRVAPQDSFARKELQMTEMLASLAIVKRPLRPDEGESAEGYGPSDTSPTDHHPASSVTGTEQLPSYEEAGGSRINPNIGFASVHQSSMPSAGPSKPPGGGGGAVGGGKYVVALYDFEAQAEGDLSFSRDDKIEIVQRTADVNDWWTGRVGGRTGQFPGNYVAEL</sequence>
<dbReference type="SUPFAM" id="SSF103657">
    <property type="entry name" value="BAR/IMD domain-like"/>
    <property type="match status" value="1"/>
</dbReference>
<dbReference type="SMART" id="SM00326">
    <property type="entry name" value="SH3"/>
    <property type="match status" value="1"/>
</dbReference>
<dbReference type="GO" id="GO:0097320">
    <property type="term" value="P:plasma membrane tubulation"/>
    <property type="evidence" value="ECO:0007669"/>
    <property type="project" value="TreeGrafter"/>
</dbReference>
<dbReference type="Gene3D" id="2.30.30.40">
    <property type="entry name" value="SH3 Domains"/>
    <property type="match status" value="1"/>
</dbReference>
<dbReference type="SUPFAM" id="SSF50044">
    <property type="entry name" value="SH3-domain"/>
    <property type="match status" value="1"/>
</dbReference>
<dbReference type="InterPro" id="IPR027267">
    <property type="entry name" value="AH/BAR_dom_sf"/>
</dbReference>
<dbReference type="AlphaFoldDB" id="A0AAD5S9G1"/>
<proteinExistence type="predicted"/>
<dbReference type="InterPro" id="IPR004148">
    <property type="entry name" value="BAR_dom"/>
</dbReference>
<dbReference type="PANTHER" id="PTHR47174">
    <property type="entry name" value="BRIDGING INTEGRATOR 3"/>
    <property type="match status" value="1"/>
</dbReference>
<name>A0AAD5S9G1_9FUNG</name>
<reference evidence="6" key="1">
    <citation type="submission" date="2020-05" db="EMBL/GenBank/DDBJ databases">
        <title>Phylogenomic resolution of chytrid fungi.</title>
        <authorList>
            <person name="Stajich J.E."/>
            <person name="Amses K."/>
            <person name="Simmons R."/>
            <person name="Seto K."/>
            <person name="Myers J."/>
            <person name="Bonds A."/>
            <person name="Quandt C.A."/>
            <person name="Barry K."/>
            <person name="Liu P."/>
            <person name="Grigoriev I."/>
            <person name="Longcore J.E."/>
            <person name="James T.Y."/>
        </authorList>
    </citation>
    <scope>NUCLEOTIDE SEQUENCE</scope>
    <source>
        <strain evidence="6">JEL0318</strain>
    </source>
</reference>
<evidence type="ECO:0000256" key="3">
    <source>
        <dbReference type="SAM" id="MobiDB-lite"/>
    </source>
</evidence>
<dbReference type="InterPro" id="IPR046982">
    <property type="entry name" value="BIN3/RVS161-like"/>
</dbReference>
<organism evidence="6 7">
    <name type="scientific">Rhizophlyctis rosea</name>
    <dbReference type="NCBI Taxonomy" id="64517"/>
    <lineage>
        <taxon>Eukaryota</taxon>
        <taxon>Fungi</taxon>
        <taxon>Fungi incertae sedis</taxon>
        <taxon>Chytridiomycota</taxon>
        <taxon>Chytridiomycota incertae sedis</taxon>
        <taxon>Chytridiomycetes</taxon>
        <taxon>Rhizophlyctidales</taxon>
        <taxon>Rhizophlyctidaceae</taxon>
        <taxon>Rhizophlyctis</taxon>
    </lineage>
</organism>
<dbReference type="Gene3D" id="1.20.1270.60">
    <property type="entry name" value="Arfaptin homology (AH) domain/BAR domain"/>
    <property type="match status" value="1"/>
</dbReference>
<dbReference type="PANTHER" id="PTHR47174:SF1">
    <property type="entry name" value="REDUCED VIABILITY UPON STARVATION PROTEIN 167"/>
    <property type="match status" value="1"/>
</dbReference>
<evidence type="ECO:0000259" key="5">
    <source>
        <dbReference type="PROSITE" id="PS51021"/>
    </source>
</evidence>
<dbReference type="PROSITE" id="PS50002">
    <property type="entry name" value="SH3"/>
    <property type="match status" value="1"/>
</dbReference>